<protein>
    <submittedName>
        <fullName evidence="2">Uncharacterized protein</fullName>
    </submittedName>
</protein>
<proteinExistence type="predicted"/>
<keyword evidence="1" id="KW-0732">Signal</keyword>
<dbReference type="PATRIC" id="fig|29423.5.peg.2336"/>
<feature type="chain" id="PRO_5006915904" evidence="1">
    <location>
        <begin position="27"/>
        <end position="381"/>
    </location>
</feature>
<evidence type="ECO:0000313" key="3">
    <source>
        <dbReference type="Proteomes" id="UP000054858"/>
    </source>
</evidence>
<accession>A0A0W0WXP3</accession>
<evidence type="ECO:0000256" key="1">
    <source>
        <dbReference type="SAM" id="SignalP"/>
    </source>
</evidence>
<comment type="caution">
    <text evidence="2">The sequence shown here is derived from an EMBL/GenBank/DDBJ whole genome shotgun (WGS) entry which is preliminary data.</text>
</comment>
<gene>
    <name evidence="2" type="ORF">Loak_2227</name>
</gene>
<organism evidence="2 3">
    <name type="scientific">Legionella oakridgensis</name>
    <dbReference type="NCBI Taxonomy" id="29423"/>
    <lineage>
        <taxon>Bacteria</taxon>
        <taxon>Pseudomonadati</taxon>
        <taxon>Pseudomonadota</taxon>
        <taxon>Gammaproteobacteria</taxon>
        <taxon>Legionellales</taxon>
        <taxon>Legionellaceae</taxon>
        <taxon>Legionella</taxon>
    </lineage>
</organism>
<sequence>MKRSKSVKRVTGLAACCFFISVSSLAASSSLTSGHGAFLYDSHQNAGPASSITNDPGQWVMDVQQFNAKASAATLINRLYVYSGDIEMTCTTPSACVYSGSGQNVFVGYEPPAFGQASVAAYRANFPDALILAIIDGDLGSLPLLNNDSVGKGVANLLTQQLCADPNVDGVFFDLEPFSATAFQSPGLFALYNQTAKNLKACIDPEHPHGRVMGVFANPNKIADWSQVKGALSNNGFLAVAAYDINDTTPPRPTPYSLYTSSVTGKIQTFMDPNSKQYQVYYTVAIPAASSFSEFEQFGYYNTAYPDDFQVSNDFRTQGFTQLAYVQAARAIILKNSKSPYYLGKDYWSWNQYISPAPKQGQMLLPNIPSADVVEYLQQRG</sequence>
<evidence type="ECO:0000313" key="2">
    <source>
        <dbReference type="EMBL" id="KTD37091.1"/>
    </source>
</evidence>
<dbReference type="RefSeq" id="WP_147370118.1">
    <property type="nucleotide sequence ID" value="NZ_LCUA01000001.1"/>
</dbReference>
<dbReference type="EMBL" id="LNYP01000031">
    <property type="protein sequence ID" value="KTD37091.1"/>
    <property type="molecule type" value="Genomic_DNA"/>
</dbReference>
<feature type="signal peptide" evidence="1">
    <location>
        <begin position="1"/>
        <end position="26"/>
    </location>
</feature>
<dbReference type="Proteomes" id="UP000054858">
    <property type="component" value="Unassembled WGS sequence"/>
</dbReference>
<reference evidence="2 3" key="1">
    <citation type="submission" date="2015-11" db="EMBL/GenBank/DDBJ databases">
        <title>Genomic analysis of 38 Legionella species identifies large and diverse effector repertoires.</title>
        <authorList>
            <person name="Burstein D."/>
            <person name="Amaro F."/>
            <person name="Zusman T."/>
            <person name="Lifshitz Z."/>
            <person name="Cohen O."/>
            <person name="Gilbert J.A."/>
            <person name="Pupko T."/>
            <person name="Shuman H.A."/>
            <person name="Segal G."/>
        </authorList>
    </citation>
    <scope>NUCLEOTIDE SEQUENCE [LARGE SCALE GENOMIC DNA]</scope>
    <source>
        <strain evidence="2 3">Oak Ridge-10</strain>
    </source>
</reference>
<dbReference type="AlphaFoldDB" id="A0A0W0WXP3"/>
<name>A0A0W0WXP3_9GAMM</name>